<evidence type="ECO:0000256" key="3">
    <source>
        <dbReference type="ARBA" id="ARBA00022741"/>
    </source>
</evidence>
<dbReference type="InterPro" id="IPR012094">
    <property type="entry name" value="tRNA_Ile_lys_synt"/>
</dbReference>
<comment type="function">
    <text evidence="6">Ligates lysine onto the cytidine present at position 34 of the AUA codon-specific tRNA(Ile) that contains the anticodon CAU, in an ATP-dependent manner. Cytidine is converted to lysidine, thus changing the amino acid specificity of the tRNA from methionine to isoleucine.</text>
</comment>
<comment type="subcellular location">
    <subcellularLocation>
        <location evidence="6">Cytoplasm</location>
    </subcellularLocation>
</comment>
<dbReference type="SUPFAM" id="SSF52402">
    <property type="entry name" value="Adenine nucleotide alpha hydrolases-like"/>
    <property type="match status" value="1"/>
</dbReference>
<dbReference type="GO" id="GO:0032267">
    <property type="term" value="F:tRNA(Ile)-lysidine synthase activity"/>
    <property type="evidence" value="ECO:0007669"/>
    <property type="project" value="UniProtKB-EC"/>
</dbReference>
<evidence type="ECO:0000256" key="1">
    <source>
        <dbReference type="ARBA" id="ARBA00022598"/>
    </source>
</evidence>
<sequence length="443" mass="47014">MADGPLPADDLKEDEVFARLDARLMSGAVAPVALAFSGGGDSTALMRLSTVWARRRGRRIVALTVDHGLHPDSGAWTRRAGEVARTLGLDWRPLVWEGAKPSTGLAAAARQTRHALIAESARAAGARVVLTGHTLDDVLEGEVMRAEGLPLGRLVEWSPSPVWPEGRGLMLLRPLLGVRRTAIRRWLRAQGADWLDDPANDDPRHPRVRARRALHGRATASPCLAEPAVAETVRAAPGGGLRLERGASPRALGLAVLCAGGGCAPPRRRRLEALADRLATGEQFGATLAGARIEAGVDAVLVAREPGEWARRGEPALRLRPGHVAIWDGRFEIAVDAPGWTVAPARGRMAALPPEDRAELMRRPAMLRPISPVIVGDDGSGPRLAGRVATVRCLVLQRYRLAAGETPHERALVGADDGAGAETDLCLFGDGAGASSLAFRGVR</sequence>
<evidence type="ECO:0000259" key="7">
    <source>
        <dbReference type="Pfam" id="PF01171"/>
    </source>
</evidence>
<evidence type="ECO:0000256" key="6">
    <source>
        <dbReference type="HAMAP-Rule" id="MF_01161"/>
    </source>
</evidence>
<evidence type="ECO:0000256" key="4">
    <source>
        <dbReference type="ARBA" id="ARBA00022840"/>
    </source>
</evidence>
<feature type="domain" description="tRNA(Ile)-lysidine/2-thiocytidine synthase N-terminal" evidence="7">
    <location>
        <begin position="32"/>
        <end position="212"/>
    </location>
</feature>
<name>A0ABV6R1F8_9CAUL</name>
<proteinExistence type="inferred from homology"/>
<evidence type="ECO:0000313" key="8">
    <source>
        <dbReference type="EMBL" id="MFC0633451.1"/>
    </source>
</evidence>
<evidence type="ECO:0000313" key="9">
    <source>
        <dbReference type="Proteomes" id="UP001589906"/>
    </source>
</evidence>
<dbReference type="EMBL" id="JBHLSW010000004">
    <property type="protein sequence ID" value="MFC0633451.1"/>
    <property type="molecule type" value="Genomic_DNA"/>
</dbReference>
<dbReference type="InterPro" id="IPR011063">
    <property type="entry name" value="TilS/TtcA_N"/>
</dbReference>
<keyword evidence="4 6" id="KW-0067">ATP-binding</keyword>
<dbReference type="Pfam" id="PF01171">
    <property type="entry name" value="ATP_bind_3"/>
    <property type="match status" value="1"/>
</dbReference>
<comment type="similarity">
    <text evidence="6">Belongs to the tRNA(Ile)-lysidine synthase family.</text>
</comment>
<dbReference type="PANTHER" id="PTHR43033">
    <property type="entry name" value="TRNA(ILE)-LYSIDINE SYNTHASE-RELATED"/>
    <property type="match status" value="1"/>
</dbReference>
<keyword evidence="6" id="KW-0963">Cytoplasm</keyword>
<gene>
    <name evidence="6 8" type="primary">tilS</name>
    <name evidence="8" type="ORF">ACFFGE_06115</name>
</gene>
<dbReference type="PANTHER" id="PTHR43033:SF1">
    <property type="entry name" value="TRNA(ILE)-LYSIDINE SYNTHASE-RELATED"/>
    <property type="match status" value="1"/>
</dbReference>
<comment type="domain">
    <text evidence="6">The N-terminal region contains the highly conserved SGGXDS motif, predicted to be a P-loop motif involved in ATP binding.</text>
</comment>
<comment type="caution">
    <text evidence="8">The sequence shown here is derived from an EMBL/GenBank/DDBJ whole genome shotgun (WGS) entry which is preliminary data.</text>
</comment>
<dbReference type="CDD" id="cd01992">
    <property type="entry name" value="TilS_N"/>
    <property type="match status" value="1"/>
</dbReference>
<feature type="binding site" evidence="6">
    <location>
        <begin position="37"/>
        <end position="42"/>
    </location>
    <ligand>
        <name>ATP</name>
        <dbReference type="ChEBI" id="CHEBI:30616"/>
    </ligand>
</feature>
<evidence type="ECO:0000256" key="2">
    <source>
        <dbReference type="ARBA" id="ARBA00022694"/>
    </source>
</evidence>
<dbReference type="InterPro" id="IPR014729">
    <property type="entry name" value="Rossmann-like_a/b/a_fold"/>
</dbReference>
<dbReference type="EC" id="6.3.4.19" evidence="6"/>
<dbReference type="Gene3D" id="3.40.50.620">
    <property type="entry name" value="HUPs"/>
    <property type="match status" value="1"/>
</dbReference>
<reference evidence="8 9" key="1">
    <citation type="submission" date="2024-09" db="EMBL/GenBank/DDBJ databases">
        <authorList>
            <person name="Sun Q."/>
            <person name="Mori K."/>
        </authorList>
    </citation>
    <scope>NUCLEOTIDE SEQUENCE [LARGE SCALE GENOMIC DNA]</scope>
    <source>
        <strain evidence="8 9">NCAIM B.02621</strain>
    </source>
</reference>
<organism evidence="8 9">
    <name type="scientific">Brevundimonas balnearis</name>
    <dbReference type="NCBI Taxonomy" id="1572858"/>
    <lineage>
        <taxon>Bacteria</taxon>
        <taxon>Pseudomonadati</taxon>
        <taxon>Pseudomonadota</taxon>
        <taxon>Alphaproteobacteria</taxon>
        <taxon>Caulobacterales</taxon>
        <taxon>Caulobacteraceae</taxon>
        <taxon>Brevundimonas</taxon>
    </lineage>
</organism>
<dbReference type="NCBIfam" id="TIGR02432">
    <property type="entry name" value="lysidine_TilS_N"/>
    <property type="match status" value="1"/>
</dbReference>
<evidence type="ECO:0000256" key="5">
    <source>
        <dbReference type="ARBA" id="ARBA00048539"/>
    </source>
</evidence>
<keyword evidence="1 6" id="KW-0436">Ligase</keyword>
<keyword evidence="3 6" id="KW-0547">Nucleotide-binding</keyword>
<protein>
    <recommendedName>
        <fullName evidence="6">tRNA(Ile)-lysidine synthase</fullName>
        <ecNumber evidence="6">6.3.4.19</ecNumber>
    </recommendedName>
    <alternativeName>
        <fullName evidence="6">tRNA(Ile)-2-lysyl-cytidine synthase</fullName>
    </alternativeName>
    <alternativeName>
        <fullName evidence="6">tRNA(Ile)-lysidine synthetase</fullName>
    </alternativeName>
</protein>
<dbReference type="RefSeq" id="WP_376835366.1">
    <property type="nucleotide sequence ID" value="NZ_JBHLSW010000004.1"/>
</dbReference>
<dbReference type="Proteomes" id="UP001589906">
    <property type="component" value="Unassembled WGS sequence"/>
</dbReference>
<keyword evidence="9" id="KW-1185">Reference proteome</keyword>
<keyword evidence="2 6" id="KW-0819">tRNA processing</keyword>
<comment type="catalytic activity">
    <reaction evidence="5 6">
        <text>cytidine(34) in tRNA(Ile2) + L-lysine + ATP = lysidine(34) in tRNA(Ile2) + AMP + diphosphate + H(+)</text>
        <dbReference type="Rhea" id="RHEA:43744"/>
        <dbReference type="Rhea" id="RHEA-COMP:10625"/>
        <dbReference type="Rhea" id="RHEA-COMP:10670"/>
        <dbReference type="ChEBI" id="CHEBI:15378"/>
        <dbReference type="ChEBI" id="CHEBI:30616"/>
        <dbReference type="ChEBI" id="CHEBI:32551"/>
        <dbReference type="ChEBI" id="CHEBI:33019"/>
        <dbReference type="ChEBI" id="CHEBI:82748"/>
        <dbReference type="ChEBI" id="CHEBI:83665"/>
        <dbReference type="ChEBI" id="CHEBI:456215"/>
        <dbReference type="EC" id="6.3.4.19"/>
    </reaction>
</comment>
<accession>A0ABV6R1F8</accession>
<dbReference type="HAMAP" id="MF_01161">
    <property type="entry name" value="tRNA_Ile_lys_synt"/>
    <property type="match status" value="1"/>
</dbReference>
<dbReference type="InterPro" id="IPR012795">
    <property type="entry name" value="tRNA_Ile_lys_synt_N"/>
</dbReference>